<protein>
    <recommendedName>
        <fullName evidence="5">Xylanolytic transcriptional activator regulatory domain-containing protein</fullName>
    </recommendedName>
</protein>
<dbReference type="PANTHER" id="PTHR46910:SF3">
    <property type="entry name" value="HALOTOLERANCE PROTEIN 9-RELATED"/>
    <property type="match status" value="1"/>
</dbReference>
<dbReference type="PANTHER" id="PTHR46910">
    <property type="entry name" value="TRANSCRIPTION FACTOR PDR1"/>
    <property type="match status" value="1"/>
</dbReference>
<keyword evidence="3" id="KW-0238">DNA-binding</keyword>
<keyword evidence="4" id="KW-0539">Nucleus</keyword>
<sequence>MSREVSPAIRNSLLSAFNSAVDSHDFTTSSLSTVQLLLLLSVNDVLADKYGRPGQAVHDAARMGVEIALHRNISPTFAPIAQLHRRARVWGSVMIADRWCSVRQGQMPSLDLSHADAPLPFSYPDHVSEPDMTLAPCFAFHLTMARLAELLGRAYQMTGTPAGLGRSDDLKLLLWQRDYEEWVEGLPAHWPYSFCLETPEASSILSLLAVAVLYTFSQPFFWPTAPIPANLTYRPPSKWIQDLQSRSFAAIQWVTTNAGQYYLDMWSMLIHPFLCCLLVQAKSLRSGDPLAAVTLDQGIQSVEDWAKHGKGWPLMHLPRDAILSKVQILKMEQALVFPWIPALMSKSFDDHGSNT</sequence>
<dbReference type="InterPro" id="IPR050987">
    <property type="entry name" value="AtrR-like"/>
</dbReference>
<keyword evidence="7" id="KW-1185">Reference proteome</keyword>
<dbReference type="GO" id="GO:0006351">
    <property type="term" value="P:DNA-templated transcription"/>
    <property type="evidence" value="ECO:0007669"/>
    <property type="project" value="InterPro"/>
</dbReference>
<gene>
    <name evidence="6" type="ORF">I316_07331</name>
</gene>
<dbReference type="STRING" id="1296120.A0A1B9GIZ0"/>
<dbReference type="AlphaFoldDB" id="A0A1B9GIZ0"/>
<accession>A0A1B9GIZ0</accession>
<dbReference type="OrthoDB" id="2586015at2759"/>
<evidence type="ECO:0000256" key="2">
    <source>
        <dbReference type="ARBA" id="ARBA00022723"/>
    </source>
</evidence>
<dbReference type="InterPro" id="IPR007219">
    <property type="entry name" value="XnlR_reg_dom"/>
</dbReference>
<reference evidence="6 7" key="1">
    <citation type="submission" date="2013-07" db="EMBL/GenBank/DDBJ databases">
        <title>The Genome Sequence of Cryptococcus heveanensis BCC8398.</title>
        <authorList>
            <consortium name="The Broad Institute Genome Sequencing Platform"/>
            <person name="Cuomo C."/>
            <person name="Litvintseva A."/>
            <person name="Chen Y."/>
            <person name="Heitman J."/>
            <person name="Sun S."/>
            <person name="Springer D."/>
            <person name="Dromer F."/>
            <person name="Young S.K."/>
            <person name="Zeng Q."/>
            <person name="Gargeya S."/>
            <person name="Fitzgerald M."/>
            <person name="Abouelleil A."/>
            <person name="Alvarado L."/>
            <person name="Berlin A.M."/>
            <person name="Chapman S.B."/>
            <person name="Dewar J."/>
            <person name="Goldberg J."/>
            <person name="Griggs A."/>
            <person name="Gujja S."/>
            <person name="Hansen M."/>
            <person name="Howarth C."/>
            <person name="Imamovic A."/>
            <person name="Larimer J."/>
            <person name="McCowan C."/>
            <person name="Murphy C."/>
            <person name="Pearson M."/>
            <person name="Priest M."/>
            <person name="Roberts A."/>
            <person name="Saif S."/>
            <person name="Shea T."/>
            <person name="Sykes S."/>
            <person name="Wortman J."/>
            <person name="Nusbaum C."/>
            <person name="Birren B."/>
        </authorList>
    </citation>
    <scope>NUCLEOTIDE SEQUENCE [LARGE SCALE GENOMIC DNA]</scope>
    <source>
        <strain evidence="6 7">BCC8398</strain>
    </source>
</reference>
<dbReference type="EMBL" id="KV700138">
    <property type="protein sequence ID" value="OCF31060.1"/>
    <property type="molecule type" value="Genomic_DNA"/>
</dbReference>
<name>A0A1B9GIZ0_9TREE</name>
<dbReference type="CDD" id="cd12148">
    <property type="entry name" value="fungal_TF_MHR"/>
    <property type="match status" value="1"/>
</dbReference>
<evidence type="ECO:0000256" key="1">
    <source>
        <dbReference type="ARBA" id="ARBA00004123"/>
    </source>
</evidence>
<dbReference type="GO" id="GO:0003700">
    <property type="term" value="F:DNA-binding transcription factor activity"/>
    <property type="evidence" value="ECO:0007669"/>
    <property type="project" value="InterPro"/>
</dbReference>
<organism evidence="6 7">
    <name type="scientific">Kwoniella heveanensis BCC8398</name>
    <dbReference type="NCBI Taxonomy" id="1296120"/>
    <lineage>
        <taxon>Eukaryota</taxon>
        <taxon>Fungi</taxon>
        <taxon>Dikarya</taxon>
        <taxon>Basidiomycota</taxon>
        <taxon>Agaricomycotina</taxon>
        <taxon>Tremellomycetes</taxon>
        <taxon>Tremellales</taxon>
        <taxon>Cryptococcaceae</taxon>
        <taxon>Kwoniella</taxon>
    </lineage>
</organism>
<dbReference type="Pfam" id="PF04082">
    <property type="entry name" value="Fungal_trans"/>
    <property type="match status" value="1"/>
</dbReference>
<evidence type="ECO:0000256" key="3">
    <source>
        <dbReference type="ARBA" id="ARBA00023125"/>
    </source>
</evidence>
<feature type="domain" description="Xylanolytic transcriptional activator regulatory" evidence="5">
    <location>
        <begin position="25"/>
        <end position="122"/>
    </location>
</feature>
<reference evidence="7" key="2">
    <citation type="submission" date="2013-12" db="EMBL/GenBank/DDBJ databases">
        <title>Evolution of pathogenesis and genome organization in the Tremellales.</title>
        <authorList>
            <person name="Cuomo C."/>
            <person name="Litvintseva A."/>
            <person name="Heitman J."/>
            <person name="Chen Y."/>
            <person name="Sun S."/>
            <person name="Springer D."/>
            <person name="Dromer F."/>
            <person name="Young S."/>
            <person name="Zeng Q."/>
            <person name="Chapman S."/>
            <person name="Gujja S."/>
            <person name="Saif S."/>
            <person name="Birren B."/>
        </authorList>
    </citation>
    <scope>NUCLEOTIDE SEQUENCE [LARGE SCALE GENOMIC DNA]</scope>
    <source>
        <strain evidence="7">BCC8398</strain>
    </source>
</reference>
<evidence type="ECO:0000259" key="5">
    <source>
        <dbReference type="Pfam" id="PF04082"/>
    </source>
</evidence>
<dbReference type="GO" id="GO:0005634">
    <property type="term" value="C:nucleus"/>
    <property type="evidence" value="ECO:0007669"/>
    <property type="project" value="UniProtKB-SubCell"/>
</dbReference>
<dbReference type="GO" id="GO:0008270">
    <property type="term" value="F:zinc ion binding"/>
    <property type="evidence" value="ECO:0007669"/>
    <property type="project" value="InterPro"/>
</dbReference>
<proteinExistence type="predicted"/>
<evidence type="ECO:0000256" key="4">
    <source>
        <dbReference type="ARBA" id="ARBA00023242"/>
    </source>
</evidence>
<keyword evidence="2" id="KW-0479">Metal-binding</keyword>
<evidence type="ECO:0000313" key="7">
    <source>
        <dbReference type="Proteomes" id="UP000092666"/>
    </source>
</evidence>
<dbReference type="Proteomes" id="UP000092666">
    <property type="component" value="Unassembled WGS sequence"/>
</dbReference>
<comment type="subcellular location">
    <subcellularLocation>
        <location evidence="1">Nucleus</location>
    </subcellularLocation>
</comment>
<evidence type="ECO:0000313" key="6">
    <source>
        <dbReference type="EMBL" id="OCF31060.1"/>
    </source>
</evidence>
<dbReference type="GO" id="GO:0003677">
    <property type="term" value="F:DNA binding"/>
    <property type="evidence" value="ECO:0007669"/>
    <property type="project" value="UniProtKB-KW"/>
</dbReference>